<comment type="catalytic activity">
    <reaction evidence="11">
        <text>an N-acetyl-alpha-neuraminyl-(2-&gt;3)-beta-D-galactosyl-(1-&gt;4)-N-acetyl-beta-D-glucosaminyl derivative + GDP-beta-L-fucose = an alpha-Neu5Ac-(2-&gt;3)-beta-D-Gal-(1-&gt;4)-[alpha-L-Fuc-(1-&gt;3)]-beta-D-GlcNAc derivative + GDP + H(+)</text>
        <dbReference type="Rhea" id="RHEA:56076"/>
        <dbReference type="ChEBI" id="CHEBI:15378"/>
        <dbReference type="ChEBI" id="CHEBI:57273"/>
        <dbReference type="ChEBI" id="CHEBI:58189"/>
        <dbReference type="ChEBI" id="CHEBI:136545"/>
        <dbReference type="ChEBI" id="CHEBI:139509"/>
    </reaction>
    <physiologicalReaction direction="left-to-right" evidence="11">
        <dbReference type="Rhea" id="RHEA:56077"/>
    </physiologicalReaction>
</comment>
<keyword evidence="12" id="KW-0333">Golgi apparatus</keyword>
<evidence type="ECO:0000256" key="9">
    <source>
        <dbReference type="ARBA" id="ARBA00023136"/>
    </source>
</evidence>
<feature type="domain" description="Fucosyltransferase N-terminal" evidence="15">
    <location>
        <begin position="109"/>
        <end position="218"/>
    </location>
</feature>
<evidence type="ECO:0000259" key="14">
    <source>
        <dbReference type="Pfam" id="PF00852"/>
    </source>
</evidence>
<keyword evidence="5 12" id="KW-0808">Transferase</keyword>
<dbReference type="GeneID" id="105893639"/>
<feature type="transmembrane region" description="Helical" evidence="12">
    <location>
        <begin position="21"/>
        <end position="41"/>
    </location>
</feature>
<evidence type="ECO:0000256" key="1">
    <source>
        <dbReference type="ARBA" id="ARBA00004167"/>
    </source>
</evidence>
<dbReference type="PANTHER" id="PTHR11929:SF12">
    <property type="entry name" value="ALPHA-(1,3)-FUCOSYLTRANSFERASE 7"/>
    <property type="match status" value="1"/>
</dbReference>
<dbReference type="AlphaFoldDB" id="A0A6P8FCI0"/>
<protein>
    <recommendedName>
        <fullName evidence="12">Fucosyltransferase</fullName>
        <ecNumber evidence="12">2.4.1.-</ecNumber>
    </recommendedName>
</protein>
<keyword evidence="9 12" id="KW-0472">Membrane</keyword>
<dbReference type="Proteomes" id="UP000515152">
    <property type="component" value="Chromosome 4"/>
</dbReference>
<dbReference type="Pfam" id="PF17039">
    <property type="entry name" value="Glyco_tran_10_N"/>
    <property type="match status" value="1"/>
</dbReference>
<evidence type="ECO:0000256" key="11">
    <source>
        <dbReference type="ARBA" id="ARBA00036481"/>
    </source>
</evidence>
<gene>
    <name evidence="17" type="primary">LOC105893639</name>
</gene>
<evidence type="ECO:0000256" key="10">
    <source>
        <dbReference type="ARBA" id="ARBA00023180"/>
    </source>
</evidence>
<dbReference type="OrthoDB" id="427096at2759"/>
<evidence type="ECO:0000256" key="6">
    <source>
        <dbReference type="ARBA" id="ARBA00022692"/>
    </source>
</evidence>
<keyword evidence="16" id="KW-1185">Reference proteome</keyword>
<dbReference type="FunFam" id="3.40.50.11660:FF:000001">
    <property type="entry name" value="alpha-(1,3)-fucosyltransferase 9"/>
    <property type="match status" value="1"/>
</dbReference>
<feature type="domain" description="Fucosyltransferase C-terminal" evidence="14">
    <location>
        <begin position="237"/>
        <end position="411"/>
    </location>
</feature>
<dbReference type="PANTHER" id="PTHR11929">
    <property type="entry name" value="ALPHA- 1,3 -FUCOSYLTRANSFERASE"/>
    <property type="match status" value="1"/>
</dbReference>
<evidence type="ECO:0000256" key="4">
    <source>
        <dbReference type="ARBA" id="ARBA00022676"/>
    </source>
</evidence>
<dbReference type="Pfam" id="PF00852">
    <property type="entry name" value="Glyco_transf_10"/>
    <property type="match status" value="1"/>
</dbReference>
<organism evidence="16 17">
    <name type="scientific">Clupea harengus</name>
    <name type="common">Atlantic herring</name>
    <dbReference type="NCBI Taxonomy" id="7950"/>
    <lineage>
        <taxon>Eukaryota</taxon>
        <taxon>Metazoa</taxon>
        <taxon>Chordata</taxon>
        <taxon>Craniata</taxon>
        <taxon>Vertebrata</taxon>
        <taxon>Euteleostomi</taxon>
        <taxon>Actinopterygii</taxon>
        <taxon>Neopterygii</taxon>
        <taxon>Teleostei</taxon>
        <taxon>Clupei</taxon>
        <taxon>Clupeiformes</taxon>
        <taxon>Clupeoidei</taxon>
        <taxon>Clupeidae</taxon>
        <taxon>Clupea</taxon>
    </lineage>
</organism>
<comment type="subcellular location">
    <subcellularLocation>
        <location evidence="12">Golgi apparatus</location>
        <location evidence="12">Golgi stack membrane</location>
        <topology evidence="12">Single-pass type II membrane protein</topology>
    </subcellularLocation>
    <subcellularLocation>
        <location evidence="1">Membrane</location>
        <topology evidence="1">Single-pass membrane protein</topology>
    </subcellularLocation>
</comment>
<dbReference type="RefSeq" id="XP_031421471.2">
    <property type="nucleotide sequence ID" value="XM_031565611.2"/>
</dbReference>
<keyword evidence="4 12" id="KW-0328">Glycosyltransferase</keyword>
<evidence type="ECO:0000256" key="2">
    <source>
        <dbReference type="ARBA" id="ARBA00004922"/>
    </source>
</evidence>
<dbReference type="GO" id="GO:0032580">
    <property type="term" value="C:Golgi cisterna membrane"/>
    <property type="evidence" value="ECO:0007669"/>
    <property type="project" value="UniProtKB-SubCell"/>
</dbReference>
<dbReference type="InterPro" id="IPR001503">
    <property type="entry name" value="Glyco_trans_10"/>
</dbReference>
<evidence type="ECO:0000256" key="5">
    <source>
        <dbReference type="ARBA" id="ARBA00022679"/>
    </source>
</evidence>
<proteinExistence type="inferred from homology"/>
<evidence type="ECO:0000313" key="16">
    <source>
        <dbReference type="Proteomes" id="UP000515152"/>
    </source>
</evidence>
<keyword evidence="7" id="KW-0735">Signal-anchor</keyword>
<keyword evidence="10" id="KW-0325">Glycoprotein</keyword>
<sequence>MDSSPRQDNCEKANLSKRRCRWILGILVLFCFIFAGNYFQWSAFRHSALLSFYFQRQEPKGITEATTLKPTSNTTTPHPPSNTTTPHPPSNTTTPHPPSNTTIPHPPSNTIVLLWYWPFGESSNLDDNFCSDHYGIPNCVLVTDHSWFPKADLIVFHNRELVNGQRRLPLDLPRPEKQRWVWLSLESPPHNGNMRPLAGRFNYTMSYRRDSDIYTPYGHLVPSQAPNGTTVDDFIPKGKTSLACWIVSNYNGRHERTAVYNRLKNIIPVDMYGGAVNKRLSSETLIPTVSRYYFYLSFENSIFRDYITEKVWRNAFAGGAVPVVLGPPREQYEAVMPKDSFIHVNDFSSVEELGHFLKTLAEDKERYATYFNWRLNSTFSFFTDWREELCKICPQVRSLQRQKVYDDLHGWDWQ</sequence>
<evidence type="ECO:0000256" key="8">
    <source>
        <dbReference type="ARBA" id="ARBA00022989"/>
    </source>
</evidence>
<comment type="pathway">
    <text evidence="2">Protein modification; protein glycosylation.</text>
</comment>
<evidence type="ECO:0000256" key="12">
    <source>
        <dbReference type="RuleBase" id="RU003832"/>
    </source>
</evidence>
<dbReference type="InterPro" id="IPR031481">
    <property type="entry name" value="Glyco_tran_10_N"/>
</dbReference>
<keyword evidence="6 12" id="KW-0812">Transmembrane</keyword>
<feature type="region of interest" description="Disordered" evidence="13">
    <location>
        <begin position="63"/>
        <end position="103"/>
    </location>
</feature>
<keyword evidence="8 12" id="KW-1133">Transmembrane helix</keyword>
<evidence type="ECO:0000256" key="7">
    <source>
        <dbReference type="ARBA" id="ARBA00022968"/>
    </source>
</evidence>
<feature type="compositionally biased region" description="Low complexity" evidence="13">
    <location>
        <begin position="66"/>
        <end position="103"/>
    </location>
</feature>
<evidence type="ECO:0000313" key="17">
    <source>
        <dbReference type="RefSeq" id="XP_031421471.2"/>
    </source>
</evidence>
<evidence type="ECO:0000256" key="13">
    <source>
        <dbReference type="SAM" id="MobiDB-lite"/>
    </source>
</evidence>
<dbReference type="GO" id="GO:0046920">
    <property type="term" value="F:alpha-(1-&gt;3)-fucosyltransferase activity"/>
    <property type="evidence" value="ECO:0007669"/>
    <property type="project" value="TreeGrafter"/>
</dbReference>
<comment type="similarity">
    <text evidence="3 12">Belongs to the glycosyltransferase 10 family.</text>
</comment>
<reference evidence="17" key="1">
    <citation type="submission" date="2025-08" db="UniProtKB">
        <authorList>
            <consortium name="RefSeq"/>
        </authorList>
    </citation>
    <scope>IDENTIFICATION</scope>
</reference>
<dbReference type="InterPro" id="IPR055270">
    <property type="entry name" value="Glyco_tran_10_C"/>
</dbReference>
<evidence type="ECO:0000259" key="15">
    <source>
        <dbReference type="Pfam" id="PF17039"/>
    </source>
</evidence>
<evidence type="ECO:0000256" key="3">
    <source>
        <dbReference type="ARBA" id="ARBA00008919"/>
    </source>
</evidence>
<accession>A0A6P8FCI0</accession>
<dbReference type="KEGG" id="char:105893639"/>
<name>A0A6P8FCI0_CLUHA</name>
<dbReference type="EC" id="2.4.1.-" evidence="12"/>